<dbReference type="OrthoDB" id="9772788at2"/>
<dbReference type="EMBL" id="MQVX01000001">
    <property type="protein sequence ID" value="PQJ14996.1"/>
    <property type="molecule type" value="Genomic_DNA"/>
</dbReference>
<dbReference type="Proteomes" id="UP000239366">
    <property type="component" value="Unassembled WGS sequence"/>
</dbReference>
<keyword evidence="3" id="KW-1185">Reference proteome</keyword>
<evidence type="ECO:0000313" key="3">
    <source>
        <dbReference type="Proteomes" id="UP000239366"/>
    </source>
</evidence>
<dbReference type="PANTHER" id="PTHR30272">
    <property type="entry name" value="3-HYDROXYACYL-[ACYL-CARRIER-PROTEIN] DEHYDRATASE"/>
    <property type="match status" value="1"/>
</dbReference>
<dbReference type="InterPro" id="IPR029069">
    <property type="entry name" value="HotDog_dom_sf"/>
</dbReference>
<dbReference type="Gene3D" id="3.10.129.10">
    <property type="entry name" value="Hotdog Thioesterase"/>
    <property type="match status" value="1"/>
</dbReference>
<accession>A0A2S7T6B9</accession>
<evidence type="ECO:0000313" key="2">
    <source>
        <dbReference type="EMBL" id="PQJ14996.1"/>
    </source>
</evidence>
<dbReference type="AlphaFoldDB" id="A0A2S7T6B9"/>
<dbReference type="SUPFAM" id="SSF54637">
    <property type="entry name" value="Thioesterase/thiol ester dehydrase-isomerase"/>
    <property type="match status" value="1"/>
</dbReference>
<keyword evidence="1" id="KW-0456">Lyase</keyword>
<name>A0A2S7T6B9_9FLAO</name>
<dbReference type="RefSeq" id="WP_105000645.1">
    <property type="nucleotide sequence ID" value="NZ_MQVX01000001.1"/>
</dbReference>
<dbReference type="PANTHER" id="PTHR30272:SF1">
    <property type="entry name" value="3-HYDROXYACYL-[ACYL-CARRIER-PROTEIN] DEHYDRATASE"/>
    <property type="match status" value="1"/>
</dbReference>
<dbReference type="CDD" id="cd00493">
    <property type="entry name" value="FabA_FabZ"/>
    <property type="match status" value="1"/>
</dbReference>
<dbReference type="InterPro" id="IPR013114">
    <property type="entry name" value="FabA_FabZ"/>
</dbReference>
<evidence type="ECO:0000256" key="1">
    <source>
        <dbReference type="ARBA" id="ARBA00023239"/>
    </source>
</evidence>
<organism evidence="2 3">
    <name type="scientific">Aureicoccus marinus</name>
    <dbReference type="NCBI Taxonomy" id="754435"/>
    <lineage>
        <taxon>Bacteria</taxon>
        <taxon>Pseudomonadati</taxon>
        <taxon>Bacteroidota</taxon>
        <taxon>Flavobacteriia</taxon>
        <taxon>Flavobacteriales</taxon>
        <taxon>Flavobacteriaceae</taxon>
        <taxon>Aureicoccus</taxon>
    </lineage>
</organism>
<reference evidence="3" key="1">
    <citation type="submission" date="2016-11" db="EMBL/GenBank/DDBJ databases">
        <title>Trade-off between light-utilization and light-protection in marine flavobacteria.</title>
        <authorList>
            <person name="Kumagai Y."/>
            <person name="Yoshizawa S."/>
            <person name="Kogure K."/>
        </authorList>
    </citation>
    <scope>NUCLEOTIDE SEQUENCE [LARGE SCALE GENOMIC DNA]</scope>
    <source>
        <strain evidence="3">SG-18</strain>
    </source>
</reference>
<proteinExistence type="predicted"/>
<dbReference type="GO" id="GO:0016829">
    <property type="term" value="F:lyase activity"/>
    <property type="evidence" value="ECO:0007669"/>
    <property type="project" value="UniProtKB-KW"/>
</dbReference>
<sequence>MRNNKYTAYIERLPYGRDFLFVEGIDHLTDAEIRGYFTFKKDWPVFSDHFPANPVVPGVILIESAAQIALGIHGLFLEEQTSGEVQNGQIAFSEVQMEFLKPLYPADKLIVIGSPVYYRFNKLKTKVQLFNQQEEMIGRGVMSGMLYTEKHIYRV</sequence>
<protein>
    <recommendedName>
        <fullName evidence="4">Hydroxymyristoyl-ACP dehydratase</fullName>
    </recommendedName>
</protein>
<evidence type="ECO:0008006" key="4">
    <source>
        <dbReference type="Google" id="ProtNLM"/>
    </source>
</evidence>
<comment type="caution">
    <text evidence="2">The sequence shown here is derived from an EMBL/GenBank/DDBJ whole genome shotgun (WGS) entry which is preliminary data.</text>
</comment>
<gene>
    <name evidence="2" type="ORF">BST99_03940</name>
</gene>
<dbReference type="Pfam" id="PF07977">
    <property type="entry name" value="FabA"/>
    <property type="match status" value="1"/>
</dbReference>